<dbReference type="InterPro" id="IPR039876">
    <property type="entry name" value="HAP28"/>
</dbReference>
<feature type="compositionally biased region" description="Polar residues" evidence="1">
    <location>
        <begin position="307"/>
        <end position="318"/>
    </location>
</feature>
<dbReference type="InterPro" id="IPR019380">
    <property type="entry name" value="Casein_kinase_sb_PP28"/>
</dbReference>
<dbReference type="EMBL" id="CP019475">
    <property type="protein sequence ID" value="UQC80757.1"/>
    <property type="molecule type" value="Genomic_DNA"/>
</dbReference>
<feature type="compositionally biased region" description="Basic and acidic residues" evidence="1">
    <location>
        <begin position="341"/>
        <end position="370"/>
    </location>
</feature>
<evidence type="ECO:0000256" key="1">
    <source>
        <dbReference type="SAM" id="MobiDB-lite"/>
    </source>
</evidence>
<feature type="compositionally biased region" description="Basic and acidic residues" evidence="1">
    <location>
        <begin position="384"/>
        <end position="418"/>
    </location>
</feature>
<protein>
    <recommendedName>
        <fullName evidence="2">Casein kinase substrate phosphoprotein PP28 domain-containing protein</fullName>
    </recommendedName>
</protein>
<feature type="compositionally biased region" description="Acidic residues" evidence="1">
    <location>
        <begin position="293"/>
        <end position="303"/>
    </location>
</feature>
<proteinExistence type="predicted"/>
<evidence type="ECO:0000313" key="4">
    <source>
        <dbReference type="Proteomes" id="UP000830671"/>
    </source>
</evidence>
<feature type="compositionally biased region" description="Basic and acidic residues" evidence="1">
    <location>
        <begin position="260"/>
        <end position="276"/>
    </location>
</feature>
<feature type="region of interest" description="Disordered" evidence="1">
    <location>
        <begin position="163"/>
        <end position="370"/>
    </location>
</feature>
<feature type="domain" description="Casein kinase substrate phosphoprotein PP28" evidence="2">
    <location>
        <begin position="306"/>
        <end position="396"/>
    </location>
</feature>
<dbReference type="Proteomes" id="UP000830671">
    <property type="component" value="Chromosome 3"/>
</dbReference>
<reference evidence="3" key="1">
    <citation type="journal article" date="2021" name="Mol. Plant Microbe Interact.">
        <title>Complete Genome Sequence of the Plant-Pathogenic Fungus Colletotrichum lupini.</title>
        <authorList>
            <person name="Baroncelli R."/>
            <person name="Pensec F."/>
            <person name="Da Lio D."/>
            <person name="Boufleur T."/>
            <person name="Vicente I."/>
            <person name="Sarrocco S."/>
            <person name="Picot A."/>
            <person name="Baraldi E."/>
            <person name="Sukno S."/>
            <person name="Thon M."/>
            <person name="Le Floch G."/>
        </authorList>
    </citation>
    <scope>NUCLEOTIDE SEQUENCE</scope>
    <source>
        <strain evidence="3">IMI 504893</strain>
    </source>
</reference>
<dbReference type="PANTHER" id="PTHR22055">
    <property type="entry name" value="28 KDA HEAT- AND ACID-STABLE PHOSPHOPROTEIN PDGF-ASSOCIATED PROTEIN"/>
    <property type="match status" value="1"/>
</dbReference>
<keyword evidence="4" id="KW-1185">Reference proteome</keyword>
<feature type="region of interest" description="Disordered" evidence="1">
    <location>
        <begin position="384"/>
        <end position="428"/>
    </location>
</feature>
<organism evidence="3 4">
    <name type="scientific">Colletotrichum lupini</name>
    <dbReference type="NCBI Taxonomy" id="145971"/>
    <lineage>
        <taxon>Eukaryota</taxon>
        <taxon>Fungi</taxon>
        <taxon>Dikarya</taxon>
        <taxon>Ascomycota</taxon>
        <taxon>Pezizomycotina</taxon>
        <taxon>Sordariomycetes</taxon>
        <taxon>Hypocreomycetidae</taxon>
        <taxon>Glomerellales</taxon>
        <taxon>Glomerellaceae</taxon>
        <taxon>Colletotrichum</taxon>
        <taxon>Colletotrichum acutatum species complex</taxon>
    </lineage>
</organism>
<dbReference type="RefSeq" id="XP_049142385.1">
    <property type="nucleotide sequence ID" value="XM_049285242.1"/>
</dbReference>
<name>A0A9Q8SNS1_9PEZI</name>
<evidence type="ECO:0000259" key="2">
    <source>
        <dbReference type="Pfam" id="PF10252"/>
    </source>
</evidence>
<feature type="compositionally biased region" description="Acidic residues" evidence="1">
    <location>
        <begin position="233"/>
        <end position="251"/>
    </location>
</feature>
<feature type="compositionally biased region" description="Basic residues" evidence="1">
    <location>
        <begin position="191"/>
        <end position="205"/>
    </location>
</feature>
<gene>
    <name evidence="3" type="ORF">CLUP02_06242</name>
</gene>
<dbReference type="GeneID" id="73340252"/>
<evidence type="ECO:0000313" key="3">
    <source>
        <dbReference type="EMBL" id="UQC80757.1"/>
    </source>
</evidence>
<dbReference type="KEGG" id="clup:CLUP02_06242"/>
<dbReference type="AlphaFoldDB" id="A0A9Q8SNS1"/>
<sequence length="468" mass="51887">MTYIRDSTTLRALNLVAWTGLNQRRFIPSKSNLTEELTYSLSIHVPNESRQIEIILRLASPFSRLYRGHYIRDRGLVPEGGLSTWKPARFSAGHKVVAVQGLKWTAVSCFARRNPTMLLWPILPPPTKAGQHTFTPPSYPLRQLSLLNIPLRPRNLTLSTQTIRSKPAEKKQNLITVKMAGGQPGGNSRGRGGKFRKFTRGGGKHFSRDLRPLDADGNEINMWAAGSKKKDEESSEEDSEEDSEEESDSDEGGAAQAELSRADRKAAAKARKDAAIAKKKAQAVEVGDLPPSDSEEESSDDDMPANPNHSKASRNQTKAPAPSADVDEAAEGVKKLTVANNRKERESMEAAQAKERYRKLHEAGKTDEAKADLARLRLIREQRAADAARRDAEREEREAQEAAKKKEIEAKEAKKREAALGPSAKKGKNYIPSFFLVHIRSQHRMPRTPCGSHKCGQKILCAKAQLLP</sequence>
<dbReference type="Pfam" id="PF10252">
    <property type="entry name" value="PP28"/>
    <property type="match status" value="1"/>
</dbReference>
<accession>A0A9Q8SNS1</accession>